<dbReference type="GO" id="GO:0006412">
    <property type="term" value="P:translation"/>
    <property type="evidence" value="ECO:0007669"/>
    <property type="project" value="InterPro"/>
</dbReference>
<keyword evidence="6" id="KW-0687">Ribonucleoprotein</keyword>
<accession>S8EQJ3</accession>
<dbReference type="GeneID" id="29769918"/>
<evidence type="ECO:0000256" key="2">
    <source>
        <dbReference type="ARBA" id="ARBA00022723"/>
    </source>
</evidence>
<evidence type="ECO:0000256" key="3">
    <source>
        <dbReference type="ARBA" id="ARBA00022771"/>
    </source>
</evidence>
<keyword evidence="4" id="KW-0862">Zinc</keyword>
<keyword evidence="5" id="KW-0689">Ribosomal protein</keyword>
<evidence type="ECO:0000256" key="6">
    <source>
        <dbReference type="ARBA" id="ARBA00023274"/>
    </source>
</evidence>
<dbReference type="Pfam" id="PF01780">
    <property type="entry name" value="Ribosomal_L37ae"/>
    <property type="match status" value="1"/>
</dbReference>
<keyword evidence="8" id="KW-1185">Reference proteome</keyword>
<dbReference type="GO" id="GO:0008270">
    <property type="term" value="F:zinc ion binding"/>
    <property type="evidence" value="ECO:0007669"/>
    <property type="project" value="UniProtKB-KW"/>
</dbReference>
<dbReference type="SUPFAM" id="SSF57829">
    <property type="entry name" value="Zn-binding ribosomal proteins"/>
    <property type="match status" value="1"/>
</dbReference>
<evidence type="ECO:0000256" key="5">
    <source>
        <dbReference type="ARBA" id="ARBA00022980"/>
    </source>
</evidence>
<proteinExistence type="inferred from homology"/>
<keyword evidence="3" id="KW-0863">Zinc-finger</keyword>
<dbReference type="GO" id="GO:0003735">
    <property type="term" value="F:structural constituent of ribosome"/>
    <property type="evidence" value="ECO:0007669"/>
    <property type="project" value="InterPro"/>
</dbReference>
<dbReference type="PANTHER" id="PTHR48188">
    <property type="entry name" value="60S RIBOSOMAL PROTEIN L43"/>
    <property type="match status" value="1"/>
</dbReference>
<evidence type="ECO:0000313" key="8">
    <source>
        <dbReference type="Proteomes" id="UP000001529"/>
    </source>
</evidence>
<dbReference type="InterPro" id="IPR011331">
    <property type="entry name" value="Ribosomal_eL37/eL43"/>
</dbReference>
<dbReference type="OrthoDB" id="10258345at2759"/>
<dbReference type="Gene3D" id="2.20.25.30">
    <property type="match status" value="1"/>
</dbReference>
<comment type="similarity">
    <text evidence="1">Belongs to the eukaryotic ribosomal protein eL43 family.</text>
</comment>
<dbReference type="EMBL" id="KE139547">
    <property type="protein sequence ID" value="EPT24467.1"/>
    <property type="molecule type" value="Genomic_DNA"/>
</dbReference>
<dbReference type="VEuPathDB" id="ToxoDB:TGME49_325400"/>
<reference evidence="7" key="1">
    <citation type="submission" date="2013-04" db="EMBL/GenBank/DDBJ databases">
        <authorList>
            <person name="Sibley D."/>
            <person name="Venepally P."/>
            <person name="Karamycheva S."/>
            <person name="Hadjithomas M."/>
            <person name="Khan A."/>
            <person name="Brunk B."/>
            <person name="Roos D."/>
            <person name="Caler E."/>
            <person name="Lorenzi H."/>
        </authorList>
    </citation>
    <scope>NUCLEOTIDE SEQUENCE</scope>
    <source>
        <strain evidence="7">ME49</strain>
    </source>
</reference>
<evidence type="ECO:0000256" key="1">
    <source>
        <dbReference type="ARBA" id="ARBA00008672"/>
    </source>
</evidence>
<gene>
    <name evidence="7" type="ORF">TGME49_325400</name>
</gene>
<protein>
    <submittedName>
        <fullName evidence="7">Ribosomal L37ae family protein</fullName>
    </submittedName>
</protein>
<name>S8EQJ3_TOXGM</name>
<dbReference type="GO" id="GO:0070180">
    <property type="term" value="F:large ribosomal subunit rRNA binding"/>
    <property type="evidence" value="ECO:0007669"/>
    <property type="project" value="TreeGrafter"/>
</dbReference>
<dbReference type="InterPro" id="IPR002674">
    <property type="entry name" value="Ribosomal_eL43"/>
</dbReference>
<dbReference type="InterPro" id="IPR011332">
    <property type="entry name" value="Ribosomal_zn-bd"/>
</dbReference>
<keyword evidence="2" id="KW-0479">Metal-binding</keyword>
<dbReference type="GO" id="GO:0022625">
    <property type="term" value="C:cytosolic large ribosomal subunit"/>
    <property type="evidence" value="ECO:0007669"/>
    <property type="project" value="TreeGrafter"/>
</dbReference>
<evidence type="ECO:0000313" key="7">
    <source>
        <dbReference type="EMBL" id="EPT24467.1"/>
    </source>
</evidence>
<evidence type="ECO:0000256" key="4">
    <source>
        <dbReference type="ARBA" id="ARBA00022833"/>
    </source>
</evidence>
<feature type="non-terminal residue" evidence="7">
    <location>
        <position position="120"/>
    </location>
</feature>
<dbReference type="Proteomes" id="UP000001529">
    <property type="component" value="Unassembled WGS sequence"/>
</dbReference>
<dbReference type="AlphaFoldDB" id="S8EQJ3"/>
<dbReference type="RefSeq" id="XP_018634706.1">
    <property type="nucleotide sequence ID" value="XM_018783080.1"/>
</dbReference>
<organism evidence="7 8">
    <name type="scientific">Toxoplasma gondii (strain ATCC 50611 / Me49)</name>
    <dbReference type="NCBI Taxonomy" id="508771"/>
    <lineage>
        <taxon>Eukaryota</taxon>
        <taxon>Sar</taxon>
        <taxon>Alveolata</taxon>
        <taxon>Apicomplexa</taxon>
        <taxon>Conoidasida</taxon>
        <taxon>Coccidia</taxon>
        <taxon>Eucoccidiorida</taxon>
        <taxon>Eimeriorina</taxon>
        <taxon>Sarcocystidae</taxon>
        <taxon>Toxoplasma</taxon>
    </lineage>
</organism>
<sequence length="120" mass="13049">MEKTRDFLVAVQVGVVGKYGTRYGASLRKQVKKIELQQHAKYSCPFCGKVSAFALEGGGASPPTRVNAAVVSLRLRLLRALCTEVARVSEASLRGERTAESATDTFSCVRTSRRDLGSRI</sequence>
<dbReference type="PANTHER" id="PTHR48188:SF1">
    <property type="entry name" value="LARGE RIBOSOMAL SUBUNIT PROTEIN EL43-RELATED"/>
    <property type="match status" value="1"/>
</dbReference>